<gene>
    <name evidence="2" type="ORF">ACFQV2_18825</name>
</gene>
<dbReference type="EMBL" id="JBHTEY010000004">
    <property type="protein sequence ID" value="MFC7615254.1"/>
    <property type="molecule type" value="Genomic_DNA"/>
</dbReference>
<protein>
    <submittedName>
        <fullName evidence="2">Uncharacterized protein</fullName>
    </submittedName>
</protein>
<evidence type="ECO:0000313" key="2">
    <source>
        <dbReference type="EMBL" id="MFC7615254.1"/>
    </source>
</evidence>
<keyword evidence="3" id="KW-1185">Reference proteome</keyword>
<sequence length="102" mass="9034">MASSAVAVVVPVVVRGGEVVAPGLVVVPAGFDCVVAGGVVGLAVGAGRGVVVGLAAVGGFGAGGCGVAAGGGGAIDGGVPAPKAQPSTVPGAGLREPAPAVL</sequence>
<comment type="caution">
    <text evidence="2">The sequence shown here is derived from an EMBL/GenBank/DDBJ whole genome shotgun (WGS) entry which is preliminary data.</text>
</comment>
<evidence type="ECO:0000256" key="1">
    <source>
        <dbReference type="SAM" id="MobiDB-lite"/>
    </source>
</evidence>
<name>A0ABW2TQ02_9PSEU</name>
<proteinExistence type="predicted"/>
<organism evidence="2 3">
    <name type="scientific">Actinokineospora soli</name>
    <dbReference type="NCBI Taxonomy" id="1048753"/>
    <lineage>
        <taxon>Bacteria</taxon>
        <taxon>Bacillati</taxon>
        <taxon>Actinomycetota</taxon>
        <taxon>Actinomycetes</taxon>
        <taxon>Pseudonocardiales</taxon>
        <taxon>Pseudonocardiaceae</taxon>
        <taxon>Actinokineospora</taxon>
    </lineage>
</organism>
<dbReference type="Proteomes" id="UP001596512">
    <property type="component" value="Unassembled WGS sequence"/>
</dbReference>
<reference evidence="3" key="1">
    <citation type="journal article" date="2019" name="Int. J. Syst. Evol. Microbiol.">
        <title>The Global Catalogue of Microorganisms (GCM) 10K type strain sequencing project: providing services to taxonomists for standard genome sequencing and annotation.</title>
        <authorList>
            <consortium name="The Broad Institute Genomics Platform"/>
            <consortium name="The Broad Institute Genome Sequencing Center for Infectious Disease"/>
            <person name="Wu L."/>
            <person name="Ma J."/>
        </authorList>
    </citation>
    <scope>NUCLEOTIDE SEQUENCE [LARGE SCALE GENOMIC DNA]</scope>
    <source>
        <strain evidence="3">JCM 17695</strain>
    </source>
</reference>
<feature type="region of interest" description="Disordered" evidence="1">
    <location>
        <begin position="80"/>
        <end position="102"/>
    </location>
</feature>
<accession>A0ABW2TQ02</accession>
<evidence type="ECO:0000313" key="3">
    <source>
        <dbReference type="Proteomes" id="UP001596512"/>
    </source>
</evidence>